<name>A0A6G0T0J6_APHGL</name>
<gene>
    <name evidence="2" type="ORF">AGLY_015518</name>
</gene>
<dbReference type="InterPro" id="IPR036691">
    <property type="entry name" value="Endo/exonu/phosph_ase_sf"/>
</dbReference>
<comment type="caution">
    <text evidence="2">The sequence shown here is derived from an EMBL/GenBank/DDBJ whole genome shotgun (WGS) entry which is preliminary data.</text>
</comment>
<reference evidence="2 3" key="1">
    <citation type="submission" date="2019-08" db="EMBL/GenBank/DDBJ databases">
        <title>The genome of the soybean aphid Biotype 1, its phylome, world population structure and adaptation to the North American continent.</title>
        <authorList>
            <person name="Giordano R."/>
            <person name="Donthu R.K."/>
            <person name="Hernandez A.G."/>
            <person name="Wright C.L."/>
            <person name="Zimin A.V."/>
        </authorList>
    </citation>
    <scope>NUCLEOTIDE SEQUENCE [LARGE SCALE GENOMIC DNA]</scope>
    <source>
        <tissue evidence="2">Whole aphids</tissue>
    </source>
</reference>
<evidence type="ECO:0000259" key="1">
    <source>
        <dbReference type="PROSITE" id="PS50878"/>
    </source>
</evidence>
<proteinExistence type="predicted"/>
<dbReference type="CDD" id="cd09076">
    <property type="entry name" value="L1-EN"/>
    <property type="match status" value="1"/>
</dbReference>
<sequence length="1006" mass="117746">MWKEKDTTTLELLVSNMNRSYEEMEVTRPDIFGNISCLGRRRSKASQVVSKRKPCQNIGTWNVRTMLNTGKLENIKVEMTRLNIDILGVSETRWAGNGDLWSDDYRVIHSGGERTGRAGVGIIINKKWGQQVINKIAYNVRLIMVKFKAEPSDIVVIQVYFPTTEAEDNEIEEMYAGLEELCKLAKESDNIIIIGDWNAVVGEGAEGQVVGAYGLGTRNERGDRLIDFCKQYDMVITNTYQNIHRRKRYTWKMPGDIGRYQIDYILVRKRFRNQVWRCKTYPGADVDSDHNLLMMKSNVTYKKLKKPTQKERSYDANRLKDHNIALAYESYISKTFKAPSQNDSINTRWETIKETIHNAANKTLIRNTLDPKKPWINEQILRDIEERRKYKNSKDNQGIRKYKELKNKINRDAKEAREKWLEDRCHEVELLLKENKMDQAFNTIKKFVSSKTRVNIKIRDENGNLLIDNEDIASRWKQYLEVLYQGEKITSLQNESNPDNEGAPILREEFNQVIKMMKNRKSPGVDNIPTELIQNAGATIQNELFKLVNDIYITGEIPEDLKKNIIITLPKKATAEKCSEYRTLSLMIHSAKILIKIIGNRIEHKIERQLSNDQFGFRRNKGTREAILSLRTLVEKQIEFNNDTFIAFIDLEKAFDTVPWNELFKTLVELGIDYRDRQLIYNIYKEQLAIIKVSDKSATAKIGKGVKQGCPLSPKLFNIYVEQAINEIKETFTRDKIGVIVGGELISFLRFADDIALVTSSENDLKRALEEIARCFQNYHLKINWNKTKVMMCQKKNRIHRLRIKIDNHNLDQVENFRYLGSIISQDGKCTMEIKARIAQAKTAFMNKRNLLCSKNMSIRMRKRLIKVYVWSVALYGCETWVLNKAEQKFLESFEMWCWRRMLRVSWVERRTNESVLNEINETRKILNTIKERRWNMIGHALRHEEELLYIIIEGKMNGKRDRGRPRTSYIKRMISDAGLANYKELKRLADNRDEWRKFGKLKNQP</sequence>
<keyword evidence="3" id="KW-1185">Reference proteome</keyword>
<dbReference type="Pfam" id="PF00078">
    <property type="entry name" value="RVT_1"/>
    <property type="match status" value="1"/>
</dbReference>
<protein>
    <recommendedName>
        <fullName evidence="1">Reverse transcriptase domain-containing protein</fullName>
    </recommendedName>
</protein>
<accession>A0A6G0T0J6</accession>
<dbReference type="GO" id="GO:0003824">
    <property type="term" value="F:catalytic activity"/>
    <property type="evidence" value="ECO:0007669"/>
    <property type="project" value="InterPro"/>
</dbReference>
<dbReference type="InterPro" id="IPR043502">
    <property type="entry name" value="DNA/RNA_pol_sf"/>
</dbReference>
<dbReference type="InterPro" id="IPR000477">
    <property type="entry name" value="RT_dom"/>
</dbReference>
<evidence type="ECO:0000313" key="3">
    <source>
        <dbReference type="Proteomes" id="UP000475862"/>
    </source>
</evidence>
<dbReference type="SUPFAM" id="SSF56219">
    <property type="entry name" value="DNase I-like"/>
    <property type="match status" value="1"/>
</dbReference>
<dbReference type="Proteomes" id="UP000475862">
    <property type="component" value="Unassembled WGS sequence"/>
</dbReference>
<dbReference type="EMBL" id="VYZN01000072">
    <property type="protein sequence ID" value="KAE9524153.1"/>
    <property type="molecule type" value="Genomic_DNA"/>
</dbReference>
<dbReference type="Gene3D" id="3.30.70.270">
    <property type="match status" value="1"/>
</dbReference>
<dbReference type="OrthoDB" id="10033659at2759"/>
<dbReference type="PROSITE" id="PS50878">
    <property type="entry name" value="RT_POL"/>
    <property type="match status" value="1"/>
</dbReference>
<dbReference type="AlphaFoldDB" id="A0A6G0T0J6"/>
<dbReference type="PANTHER" id="PTHR47027:SF8">
    <property type="entry name" value="RIBONUCLEASE H"/>
    <property type="match status" value="1"/>
</dbReference>
<dbReference type="InterPro" id="IPR043128">
    <property type="entry name" value="Rev_trsase/Diguanyl_cyclase"/>
</dbReference>
<feature type="domain" description="Reverse transcriptase" evidence="1">
    <location>
        <begin position="550"/>
        <end position="824"/>
    </location>
</feature>
<dbReference type="InterPro" id="IPR005135">
    <property type="entry name" value="Endo/exonuclease/phosphatase"/>
</dbReference>
<dbReference type="Pfam" id="PF03372">
    <property type="entry name" value="Exo_endo_phos"/>
    <property type="match status" value="1"/>
</dbReference>
<organism evidence="2 3">
    <name type="scientific">Aphis glycines</name>
    <name type="common">Soybean aphid</name>
    <dbReference type="NCBI Taxonomy" id="307491"/>
    <lineage>
        <taxon>Eukaryota</taxon>
        <taxon>Metazoa</taxon>
        <taxon>Ecdysozoa</taxon>
        <taxon>Arthropoda</taxon>
        <taxon>Hexapoda</taxon>
        <taxon>Insecta</taxon>
        <taxon>Pterygota</taxon>
        <taxon>Neoptera</taxon>
        <taxon>Paraneoptera</taxon>
        <taxon>Hemiptera</taxon>
        <taxon>Sternorrhyncha</taxon>
        <taxon>Aphidomorpha</taxon>
        <taxon>Aphidoidea</taxon>
        <taxon>Aphididae</taxon>
        <taxon>Aphidini</taxon>
        <taxon>Aphis</taxon>
        <taxon>Aphis</taxon>
    </lineage>
</organism>
<dbReference type="CDD" id="cd01650">
    <property type="entry name" value="RT_nLTR_like"/>
    <property type="match status" value="1"/>
</dbReference>
<dbReference type="GO" id="GO:0071897">
    <property type="term" value="P:DNA biosynthetic process"/>
    <property type="evidence" value="ECO:0007669"/>
    <property type="project" value="UniProtKB-ARBA"/>
</dbReference>
<dbReference type="Gene3D" id="3.60.10.10">
    <property type="entry name" value="Endonuclease/exonuclease/phosphatase"/>
    <property type="match status" value="1"/>
</dbReference>
<dbReference type="PANTHER" id="PTHR47027">
    <property type="entry name" value="REVERSE TRANSCRIPTASE DOMAIN-CONTAINING PROTEIN"/>
    <property type="match status" value="1"/>
</dbReference>
<evidence type="ECO:0000313" key="2">
    <source>
        <dbReference type="EMBL" id="KAE9524153.1"/>
    </source>
</evidence>
<dbReference type="SUPFAM" id="SSF56672">
    <property type="entry name" value="DNA/RNA polymerases"/>
    <property type="match status" value="1"/>
</dbReference>